<protein>
    <submittedName>
        <fullName evidence="2">Uncharacterized protein</fullName>
    </submittedName>
</protein>
<reference evidence="2 3" key="1">
    <citation type="submission" date="2019-06" db="EMBL/GenBank/DDBJ databases">
        <title>Sequencing the genomes of 1000 actinobacteria strains.</title>
        <authorList>
            <person name="Klenk H.-P."/>
        </authorList>
    </citation>
    <scope>NUCLEOTIDE SEQUENCE [LARGE SCALE GENOMIC DNA]</scope>
    <source>
        <strain evidence="2 3">DSM 43186</strain>
    </source>
</reference>
<accession>A0A543IT85</accession>
<comment type="caution">
    <text evidence="2">The sequence shown here is derived from an EMBL/GenBank/DDBJ whole genome shotgun (WGS) entry which is preliminary data.</text>
</comment>
<keyword evidence="1" id="KW-0812">Transmembrane</keyword>
<dbReference type="AlphaFoldDB" id="A0A543IT85"/>
<keyword evidence="1" id="KW-0472">Membrane</keyword>
<keyword evidence="3" id="KW-1185">Reference proteome</keyword>
<organism evidence="2 3">
    <name type="scientific">Thermopolyspora flexuosa</name>
    <dbReference type="NCBI Taxonomy" id="103836"/>
    <lineage>
        <taxon>Bacteria</taxon>
        <taxon>Bacillati</taxon>
        <taxon>Actinomycetota</taxon>
        <taxon>Actinomycetes</taxon>
        <taxon>Streptosporangiales</taxon>
        <taxon>Streptosporangiaceae</taxon>
        <taxon>Thermopolyspora</taxon>
    </lineage>
</organism>
<evidence type="ECO:0000313" key="2">
    <source>
        <dbReference type="EMBL" id="TQM73773.1"/>
    </source>
</evidence>
<feature type="transmembrane region" description="Helical" evidence="1">
    <location>
        <begin position="123"/>
        <end position="144"/>
    </location>
</feature>
<dbReference type="RefSeq" id="WP_142258042.1">
    <property type="nucleotide sequence ID" value="NZ_BMPV01000004.1"/>
</dbReference>
<name>A0A543IT85_9ACTN</name>
<proteinExistence type="predicted"/>
<evidence type="ECO:0000313" key="3">
    <source>
        <dbReference type="Proteomes" id="UP000319213"/>
    </source>
</evidence>
<dbReference type="Proteomes" id="UP000319213">
    <property type="component" value="Unassembled WGS sequence"/>
</dbReference>
<feature type="transmembrane region" description="Helical" evidence="1">
    <location>
        <begin position="55"/>
        <end position="73"/>
    </location>
</feature>
<keyword evidence="1" id="KW-1133">Transmembrane helix</keyword>
<evidence type="ECO:0000256" key="1">
    <source>
        <dbReference type="SAM" id="Phobius"/>
    </source>
</evidence>
<dbReference type="EMBL" id="VFPQ01000001">
    <property type="protein sequence ID" value="TQM73773.1"/>
    <property type="molecule type" value="Genomic_DNA"/>
</dbReference>
<dbReference type="OrthoDB" id="3543599at2"/>
<feature type="transmembrane region" description="Helical" evidence="1">
    <location>
        <begin position="94"/>
        <end position="117"/>
    </location>
</feature>
<sequence>MNISPEEAARALEEVERTRRRTLRNAPPLFPSWYLVAIWAGVAVVQFSTEVLTGPVAWAGVLLTAAGYAAFMVKFFRDVSRWPMRPHRSLIDPMVWVAFGAWLVGGIVAGYALIAAFSAAGLAYPRTTASCCLLLVVAVTAPLLPRWMATRNARTAERRREGAAAPAPDDR</sequence>
<gene>
    <name evidence="2" type="ORF">FHX40_0426</name>
</gene>
<feature type="transmembrane region" description="Helical" evidence="1">
    <location>
        <begin position="29"/>
        <end position="49"/>
    </location>
</feature>